<dbReference type="KEGG" id="gsh:117365975"/>
<accession>A0A6P8S3Y6</accession>
<organism evidence="3 4">
    <name type="scientific">Geotrypetes seraphini</name>
    <name type="common">Gaboon caecilian</name>
    <name type="synonym">Caecilia seraphini</name>
    <dbReference type="NCBI Taxonomy" id="260995"/>
    <lineage>
        <taxon>Eukaryota</taxon>
        <taxon>Metazoa</taxon>
        <taxon>Chordata</taxon>
        <taxon>Craniata</taxon>
        <taxon>Vertebrata</taxon>
        <taxon>Euteleostomi</taxon>
        <taxon>Amphibia</taxon>
        <taxon>Gymnophiona</taxon>
        <taxon>Geotrypetes</taxon>
    </lineage>
</organism>
<evidence type="ECO:0000256" key="1">
    <source>
        <dbReference type="ARBA" id="ARBA00023125"/>
    </source>
</evidence>
<dbReference type="RefSeq" id="XP_033812871.1">
    <property type="nucleotide sequence ID" value="XM_033956980.1"/>
</dbReference>
<name>A0A6P8S3Y6_GEOSA</name>
<dbReference type="GeneID" id="117365975"/>
<dbReference type="Gene3D" id="3.30.420.10">
    <property type="entry name" value="Ribonuclease H-like superfamily/Ribonuclease H"/>
    <property type="match status" value="1"/>
</dbReference>
<dbReference type="AlphaFoldDB" id="A0A6P8S3Y6"/>
<evidence type="ECO:0000313" key="5">
    <source>
        <dbReference type="RefSeq" id="XP_033812871.1"/>
    </source>
</evidence>
<protein>
    <submittedName>
        <fullName evidence="4 5">Uncharacterized protein LOC117365975 isoform X1</fullName>
    </submittedName>
</protein>
<reference evidence="4 5" key="1">
    <citation type="submission" date="2025-04" db="UniProtKB">
        <authorList>
            <consortium name="RefSeq"/>
        </authorList>
    </citation>
    <scope>IDENTIFICATION</scope>
</reference>
<dbReference type="SUPFAM" id="SSF56672">
    <property type="entry name" value="DNA/RNA polymerases"/>
    <property type="match status" value="1"/>
</dbReference>
<keyword evidence="3" id="KW-1185">Reference proteome</keyword>
<dbReference type="SUPFAM" id="SSF47823">
    <property type="entry name" value="lambda integrase-like, N-terminal domain"/>
    <property type="match status" value="1"/>
</dbReference>
<evidence type="ECO:0000313" key="4">
    <source>
        <dbReference type="RefSeq" id="XP_033812870.1"/>
    </source>
</evidence>
<dbReference type="Proteomes" id="UP000515159">
    <property type="component" value="Chromosome 8"/>
</dbReference>
<evidence type="ECO:0000256" key="2">
    <source>
        <dbReference type="SAM" id="MobiDB-lite"/>
    </source>
</evidence>
<keyword evidence="1" id="KW-0238">DNA-binding</keyword>
<dbReference type="InterPro" id="IPR052055">
    <property type="entry name" value="Hepadnavirus_pol/RT"/>
</dbReference>
<dbReference type="RefSeq" id="XP_033812870.1">
    <property type="nucleotide sequence ID" value="XM_033956979.1"/>
</dbReference>
<gene>
    <name evidence="4 5" type="primary">LOC117365975</name>
</gene>
<dbReference type="GO" id="GO:0003677">
    <property type="term" value="F:DNA binding"/>
    <property type="evidence" value="ECO:0007669"/>
    <property type="project" value="UniProtKB-KW"/>
</dbReference>
<dbReference type="GO" id="GO:0006259">
    <property type="term" value="P:DNA metabolic process"/>
    <property type="evidence" value="ECO:0007669"/>
    <property type="project" value="UniProtKB-ARBA"/>
</dbReference>
<feature type="region of interest" description="Disordered" evidence="2">
    <location>
        <begin position="324"/>
        <end position="348"/>
    </location>
</feature>
<dbReference type="InterPro" id="IPR043502">
    <property type="entry name" value="DNA/RNA_pol_sf"/>
</dbReference>
<dbReference type="OrthoDB" id="10068174at2759"/>
<evidence type="ECO:0000313" key="3">
    <source>
        <dbReference type="Proteomes" id="UP000515159"/>
    </source>
</evidence>
<dbReference type="InterPro" id="IPR036397">
    <property type="entry name" value="RNaseH_sf"/>
</dbReference>
<dbReference type="Gene3D" id="1.10.150.130">
    <property type="match status" value="1"/>
</dbReference>
<dbReference type="InterPro" id="IPR010998">
    <property type="entry name" value="Integrase_recombinase_N"/>
</dbReference>
<dbReference type="CDD" id="cd09275">
    <property type="entry name" value="RNase_HI_RT_DIRS1"/>
    <property type="match status" value="1"/>
</dbReference>
<sequence length="512" mass="58217">MVFLPLLRAKVIQQQMSSWYPGLWVSARDIITLLGHMAATVQVLQFARLKMRPIQWFLKAHWNQFLQPLSKKLQLTLQDLQWWLHMDPLSPGLPFHPPQPTITITTDASKKGWGTHILSWSTQGTLSPVLAHCSINFLELHAIHLALQVFQHHTHSQIIRIRTDNQVAMFYANKQGGMGSPRLSREAVSIWNLAVQLRSILHAVYLPGMDNQLVDRLSRQLSPHEWSLRITVTREIFAKRGTPHIDLFASQMNTTCPRLCFRYREPTCLAEDAFLLHWSKHLLYAFFPDSFDWKSSSKGHLRQCLRDPHHTVLAQASLVPPPPQPGFSASLVPPTVPGPSHATQRPVTAPQSSVSQFGDLASASTLTGDSAFPPEVLHILLASRAPSTQRSYSAKWNRFQRWCSTHHVRPSTSPLVQVLRYLTSLQVCGLSYNSIRIHLVAISVYHDPVDDVSLVCHPVVKRFFKGLLRLHLPLRPPVPVWDLNLVLQALMVPPFEPLLYRSNFLPGRLYSW</sequence>
<dbReference type="PANTHER" id="PTHR33050:SF7">
    <property type="entry name" value="RIBONUCLEASE H"/>
    <property type="match status" value="1"/>
</dbReference>
<dbReference type="PANTHER" id="PTHR33050">
    <property type="entry name" value="REVERSE TRANSCRIPTASE DOMAIN-CONTAINING PROTEIN"/>
    <property type="match status" value="1"/>
</dbReference>
<proteinExistence type="predicted"/>